<accession>A0A0N4XH06</accession>
<proteinExistence type="predicted"/>
<dbReference type="EMBL" id="UYSL01001653">
    <property type="protein sequence ID" value="VDL65398.1"/>
    <property type="molecule type" value="Genomic_DNA"/>
</dbReference>
<evidence type="ECO:0000313" key="5">
    <source>
        <dbReference type="Proteomes" id="UP000271162"/>
    </source>
</evidence>
<dbReference type="WBParaSite" id="NBR_0000180801-mRNA-1">
    <property type="protein sequence ID" value="NBR_0000180801-mRNA-1"/>
    <property type="gene ID" value="NBR_0000180801"/>
</dbReference>
<keyword evidence="2" id="KW-0732">Signal</keyword>
<evidence type="ECO:0000313" key="6">
    <source>
        <dbReference type="WBParaSite" id="NBR_0000180801-mRNA-1"/>
    </source>
</evidence>
<evidence type="ECO:0000256" key="1">
    <source>
        <dbReference type="PROSITE-ProRule" id="PRU00076"/>
    </source>
</evidence>
<feature type="domain" description="EGF-like" evidence="3">
    <location>
        <begin position="19"/>
        <end position="59"/>
    </location>
</feature>
<dbReference type="PROSITE" id="PS50026">
    <property type="entry name" value="EGF_3"/>
    <property type="match status" value="1"/>
</dbReference>
<keyword evidence="5" id="KW-1185">Reference proteome</keyword>
<comment type="caution">
    <text evidence="1">Lacks conserved residue(s) required for the propagation of feature annotation.</text>
</comment>
<gene>
    <name evidence="4" type="ORF">NBR_LOCUS1809</name>
</gene>
<feature type="signal peptide" evidence="2">
    <location>
        <begin position="1"/>
        <end position="20"/>
    </location>
</feature>
<evidence type="ECO:0000313" key="4">
    <source>
        <dbReference type="EMBL" id="VDL65398.1"/>
    </source>
</evidence>
<evidence type="ECO:0000256" key="2">
    <source>
        <dbReference type="SAM" id="SignalP"/>
    </source>
</evidence>
<organism evidence="6">
    <name type="scientific">Nippostrongylus brasiliensis</name>
    <name type="common">Rat hookworm</name>
    <dbReference type="NCBI Taxonomy" id="27835"/>
    <lineage>
        <taxon>Eukaryota</taxon>
        <taxon>Metazoa</taxon>
        <taxon>Ecdysozoa</taxon>
        <taxon>Nematoda</taxon>
        <taxon>Chromadorea</taxon>
        <taxon>Rhabditida</taxon>
        <taxon>Rhabditina</taxon>
        <taxon>Rhabditomorpha</taxon>
        <taxon>Strongyloidea</taxon>
        <taxon>Heligmosomidae</taxon>
        <taxon>Nippostrongylus</taxon>
    </lineage>
</organism>
<reference evidence="6" key="1">
    <citation type="submission" date="2017-02" db="UniProtKB">
        <authorList>
            <consortium name="WormBaseParasite"/>
        </authorList>
    </citation>
    <scope>IDENTIFICATION</scope>
</reference>
<reference evidence="4 5" key="2">
    <citation type="submission" date="2018-11" db="EMBL/GenBank/DDBJ databases">
        <authorList>
            <consortium name="Pathogen Informatics"/>
        </authorList>
    </citation>
    <scope>NUCLEOTIDE SEQUENCE [LARGE SCALE GENOMIC DNA]</scope>
</reference>
<protein>
    <submittedName>
        <fullName evidence="6">EGF-like domain-containing protein</fullName>
    </submittedName>
</protein>
<dbReference type="InterPro" id="IPR000742">
    <property type="entry name" value="EGF"/>
</dbReference>
<name>A0A0N4XH06_NIPBR</name>
<sequence length="233" mass="26698">FHSEPLVLLGLLQYFSVCLFTCRENFRCENGGMCAFSFDNPHHHSCICLMGVYEGERCEREGITPYSYSQPFSLCSNEYPNVRIRIILFEIEYSNSNIRKNAIFECIRMLEKSRFSNDIRIRTFENRRYSNIFDYSKFLGEHNYTKDAPSHSCSIQNRRGMVNAYLAYTMICEGQLPYYVSIFTFPNKTRTNLVDSGGMEGSVVSGEDLSTVRVSAAPFTTAPRALAFGEITV</sequence>
<dbReference type="Proteomes" id="UP000271162">
    <property type="component" value="Unassembled WGS sequence"/>
</dbReference>
<dbReference type="AlphaFoldDB" id="A0A0N4XH06"/>
<feature type="chain" id="PRO_5043124620" evidence="2">
    <location>
        <begin position="21"/>
        <end position="233"/>
    </location>
</feature>
<keyword evidence="1" id="KW-0245">EGF-like domain</keyword>
<evidence type="ECO:0000259" key="3">
    <source>
        <dbReference type="PROSITE" id="PS50026"/>
    </source>
</evidence>